<dbReference type="GeneID" id="85353636"/>
<evidence type="ECO:0000313" key="2">
    <source>
        <dbReference type="Proteomes" id="UP001175211"/>
    </source>
</evidence>
<evidence type="ECO:0000313" key="1">
    <source>
        <dbReference type="EMBL" id="KAK0444923.1"/>
    </source>
</evidence>
<accession>A0AA39JLM8</accession>
<keyword evidence="2" id="KW-1185">Reference proteome</keyword>
<reference evidence="1" key="1">
    <citation type="submission" date="2023-06" db="EMBL/GenBank/DDBJ databases">
        <authorList>
            <consortium name="Lawrence Berkeley National Laboratory"/>
            <person name="Ahrendt S."/>
            <person name="Sahu N."/>
            <person name="Indic B."/>
            <person name="Wong-Bajracharya J."/>
            <person name="Merenyi Z."/>
            <person name="Ke H.-M."/>
            <person name="Monk M."/>
            <person name="Kocsube S."/>
            <person name="Drula E."/>
            <person name="Lipzen A."/>
            <person name="Balint B."/>
            <person name="Henrissat B."/>
            <person name="Andreopoulos B."/>
            <person name="Martin F.M."/>
            <person name="Harder C.B."/>
            <person name="Rigling D."/>
            <person name="Ford K.L."/>
            <person name="Foster G.D."/>
            <person name="Pangilinan J."/>
            <person name="Papanicolaou A."/>
            <person name="Barry K."/>
            <person name="LaButti K."/>
            <person name="Viragh M."/>
            <person name="Koriabine M."/>
            <person name="Yan M."/>
            <person name="Riley R."/>
            <person name="Champramary S."/>
            <person name="Plett K.L."/>
            <person name="Tsai I.J."/>
            <person name="Slot J."/>
            <person name="Sipos G."/>
            <person name="Plett J."/>
            <person name="Nagy L.G."/>
            <person name="Grigoriev I.V."/>
        </authorList>
    </citation>
    <scope>NUCLEOTIDE SEQUENCE</scope>
    <source>
        <strain evidence="1">CCBAS 213</strain>
    </source>
</reference>
<name>A0AA39JLM8_ARMTA</name>
<dbReference type="AlphaFoldDB" id="A0AA39JLM8"/>
<dbReference type="RefSeq" id="XP_060325270.1">
    <property type="nucleotide sequence ID" value="XM_060470088.1"/>
</dbReference>
<comment type="caution">
    <text evidence="1">The sequence shown here is derived from an EMBL/GenBank/DDBJ whole genome shotgun (WGS) entry which is preliminary data.</text>
</comment>
<sequence length="130" mass="14438">MTILERIMGLIAMIPHVENGECMEMGSIWDLGQAVGSNVGIRQGWQWHGHWCSHCCHLGVIRHILESSINVQMDVAIAVFVRCWEMAPNVGYMTAFVVVGWCRFTCFVGIACSAASHEGLCAGWRVKWGS</sequence>
<dbReference type="Proteomes" id="UP001175211">
    <property type="component" value="Unassembled WGS sequence"/>
</dbReference>
<proteinExistence type="predicted"/>
<dbReference type="EMBL" id="JAUEPS010000052">
    <property type="protein sequence ID" value="KAK0444923.1"/>
    <property type="molecule type" value="Genomic_DNA"/>
</dbReference>
<organism evidence="1 2">
    <name type="scientific">Armillaria tabescens</name>
    <name type="common">Ringless honey mushroom</name>
    <name type="synonym">Agaricus tabescens</name>
    <dbReference type="NCBI Taxonomy" id="1929756"/>
    <lineage>
        <taxon>Eukaryota</taxon>
        <taxon>Fungi</taxon>
        <taxon>Dikarya</taxon>
        <taxon>Basidiomycota</taxon>
        <taxon>Agaricomycotina</taxon>
        <taxon>Agaricomycetes</taxon>
        <taxon>Agaricomycetidae</taxon>
        <taxon>Agaricales</taxon>
        <taxon>Marasmiineae</taxon>
        <taxon>Physalacriaceae</taxon>
        <taxon>Desarmillaria</taxon>
    </lineage>
</organism>
<gene>
    <name evidence="1" type="ORF">EV420DRAFT_1484514</name>
</gene>
<protein>
    <submittedName>
        <fullName evidence="1">Uncharacterized protein</fullName>
    </submittedName>
</protein>